<dbReference type="Pfam" id="PF00053">
    <property type="entry name" value="EGF_laminin"/>
    <property type="match status" value="2"/>
</dbReference>
<dbReference type="InterPro" id="IPR036055">
    <property type="entry name" value="LDL_receptor-like_sf"/>
</dbReference>
<feature type="domain" description="Laminin EGF-like" evidence="13">
    <location>
        <begin position="413"/>
        <end position="457"/>
    </location>
</feature>
<dbReference type="AlphaFoldDB" id="A0A8S9X195"/>
<dbReference type="InterPro" id="IPR002172">
    <property type="entry name" value="LDrepeatLR_classA_rpt"/>
</dbReference>
<name>A0A8S9X195_APOLU</name>
<evidence type="ECO:0000256" key="10">
    <source>
        <dbReference type="PROSITE-ProRule" id="PRU00124"/>
    </source>
</evidence>
<keyword evidence="6" id="KW-0084">Basement membrane</keyword>
<dbReference type="SMART" id="SM00180">
    <property type="entry name" value="EGF_Lam"/>
    <property type="match status" value="2"/>
</dbReference>
<dbReference type="GO" id="GO:0005604">
    <property type="term" value="C:basement membrane"/>
    <property type="evidence" value="ECO:0007669"/>
    <property type="project" value="UniProtKB-SubCell"/>
</dbReference>
<sequence>MQLTSFTWLPTCLWIFAIAFPKFGFSFEDSYELEGNSEDLRVAETHVGNLTDADIDANTETYNSDVEGKVVPRNSKWNNTLFEVRIRSYIDYGRHWQKAIVANKSRFLEEVDEYLSRLPSNASKIVTTQSRDVCHCEGKIMMPCPLRCLFSCYVKNTDSYTNNNGWRHEDDCRGIQMLDCKCHEYSTTRCYNYKDNLLNCINQTTEYMKADRSCSQYSINKPDLIRSYDLILNLLMEPLKMYFRSVESRLSFLSQATFAIDSLSNIAGLRCSTDLNDGECGSGIDQLLSEEEALYNEMRTNFTLELFKIQNKIHTTSTKVDKLKQGTFDTINRAIKEYSCCLKSLDFSVDDYDCSNITNIYPTTLPECGCDPLGSFGPTCNSEGSCSCKPQFEGKLCNSCKDGYYNYPLCAECDCDTRGSSNQTCNSEGQCYCKPEIEGKKCDKCRNGFYYYPECTVLTTPKIPVTTMRYNPRSRCSLSFPCLKSPWMLGDIPCSYVCDGSRHCYDGSDEDDC</sequence>
<dbReference type="CDD" id="cd00055">
    <property type="entry name" value="EGF_Lam"/>
    <property type="match status" value="2"/>
</dbReference>
<feature type="disulfide bond" evidence="11">
    <location>
        <begin position="368"/>
        <end position="380"/>
    </location>
</feature>
<organism evidence="14 15">
    <name type="scientific">Apolygus lucorum</name>
    <name type="common">Small green plant bug</name>
    <name type="synonym">Lygocoris lucorum</name>
    <dbReference type="NCBI Taxonomy" id="248454"/>
    <lineage>
        <taxon>Eukaryota</taxon>
        <taxon>Metazoa</taxon>
        <taxon>Ecdysozoa</taxon>
        <taxon>Arthropoda</taxon>
        <taxon>Hexapoda</taxon>
        <taxon>Insecta</taxon>
        <taxon>Pterygota</taxon>
        <taxon>Neoptera</taxon>
        <taxon>Paraneoptera</taxon>
        <taxon>Hemiptera</taxon>
        <taxon>Heteroptera</taxon>
        <taxon>Panheteroptera</taxon>
        <taxon>Cimicomorpha</taxon>
        <taxon>Miridae</taxon>
        <taxon>Mirini</taxon>
        <taxon>Apolygus</taxon>
    </lineage>
</organism>
<keyword evidence="2" id="KW-0964">Secreted</keyword>
<keyword evidence="4 12" id="KW-0732">Signal</keyword>
<comment type="caution">
    <text evidence="14">The sequence shown here is derived from an EMBL/GenBank/DDBJ whole genome shotgun (WGS) entry which is preliminary data.</text>
</comment>
<evidence type="ECO:0000256" key="12">
    <source>
        <dbReference type="SAM" id="SignalP"/>
    </source>
</evidence>
<evidence type="ECO:0000256" key="2">
    <source>
        <dbReference type="ARBA" id="ARBA00022525"/>
    </source>
</evidence>
<evidence type="ECO:0000256" key="8">
    <source>
        <dbReference type="ARBA" id="ARBA00023180"/>
    </source>
</evidence>
<evidence type="ECO:0000256" key="7">
    <source>
        <dbReference type="ARBA" id="ARBA00023157"/>
    </source>
</evidence>
<keyword evidence="15" id="KW-1185">Reference proteome</keyword>
<dbReference type="PROSITE" id="PS50027">
    <property type="entry name" value="EGF_LAM_2"/>
    <property type="match status" value="2"/>
</dbReference>
<dbReference type="SUPFAM" id="SSF57196">
    <property type="entry name" value="EGF/Laminin"/>
    <property type="match status" value="2"/>
</dbReference>
<keyword evidence="5" id="KW-0677">Repeat</keyword>
<feature type="disulfide bond" evidence="10">
    <location>
        <begin position="498"/>
        <end position="513"/>
    </location>
</feature>
<dbReference type="GO" id="GO:0048731">
    <property type="term" value="P:system development"/>
    <property type="evidence" value="ECO:0007669"/>
    <property type="project" value="UniProtKB-ARBA"/>
</dbReference>
<evidence type="ECO:0000256" key="9">
    <source>
        <dbReference type="ARBA" id="ARBA00023292"/>
    </source>
</evidence>
<feature type="disulfide bond" evidence="11">
    <location>
        <begin position="433"/>
        <end position="442"/>
    </location>
</feature>
<gene>
    <name evidence="14" type="ORF">GE061_004637</name>
</gene>
<evidence type="ECO:0000259" key="13">
    <source>
        <dbReference type="PROSITE" id="PS50027"/>
    </source>
</evidence>
<dbReference type="EMBL" id="WIXP02000012">
    <property type="protein sequence ID" value="KAF6202239.1"/>
    <property type="molecule type" value="Genomic_DNA"/>
</dbReference>
<evidence type="ECO:0000256" key="11">
    <source>
        <dbReference type="PROSITE-ProRule" id="PRU00460"/>
    </source>
</evidence>
<keyword evidence="8" id="KW-0325">Glycoprotein</keyword>
<protein>
    <recommendedName>
        <fullName evidence="13">Laminin EGF-like domain-containing protein</fullName>
    </recommendedName>
</protein>
<evidence type="ECO:0000313" key="15">
    <source>
        <dbReference type="Proteomes" id="UP000466442"/>
    </source>
</evidence>
<keyword evidence="3" id="KW-0272">Extracellular matrix</keyword>
<evidence type="ECO:0000313" key="14">
    <source>
        <dbReference type="EMBL" id="KAF6202239.1"/>
    </source>
</evidence>
<feature type="chain" id="PRO_5035919541" description="Laminin EGF-like domain-containing protein" evidence="12">
    <location>
        <begin position="20"/>
        <end position="513"/>
    </location>
</feature>
<feature type="domain" description="Laminin EGF-like" evidence="13">
    <location>
        <begin position="368"/>
        <end position="412"/>
    </location>
</feature>
<dbReference type="Gene3D" id="2.10.25.10">
    <property type="entry name" value="Laminin"/>
    <property type="match status" value="2"/>
</dbReference>
<feature type="disulfide bond" evidence="11">
    <location>
        <begin position="388"/>
        <end position="397"/>
    </location>
</feature>
<comment type="subcellular location">
    <subcellularLocation>
        <location evidence="1">Secreted</location>
        <location evidence="1">Extracellular space</location>
        <location evidence="1">Extracellular matrix</location>
        <location evidence="1">Basement membrane</location>
    </subcellularLocation>
</comment>
<feature type="signal peptide" evidence="12">
    <location>
        <begin position="1"/>
        <end position="19"/>
    </location>
</feature>
<evidence type="ECO:0000256" key="6">
    <source>
        <dbReference type="ARBA" id="ARBA00022869"/>
    </source>
</evidence>
<evidence type="ECO:0000256" key="5">
    <source>
        <dbReference type="ARBA" id="ARBA00022737"/>
    </source>
</evidence>
<reference evidence="14" key="1">
    <citation type="journal article" date="2021" name="Mol. Ecol. Resour.">
        <title>Apolygus lucorum genome provides insights into omnivorousness and mesophyll feeding.</title>
        <authorList>
            <person name="Liu Y."/>
            <person name="Liu H."/>
            <person name="Wang H."/>
            <person name="Huang T."/>
            <person name="Liu B."/>
            <person name="Yang B."/>
            <person name="Yin L."/>
            <person name="Li B."/>
            <person name="Zhang Y."/>
            <person name="Zhang S."/>
            <person name="Jiang F."/>
            <person name="Zhang X."/>
            <person name="Ren Y."/>
            <person name="Wang B."/>
            <person name="Wang S."/>
            <person name="Lu Y."/>
            <person name="Wu K."/>
            <person name="Fan W."/>
            <person name="Wang G."/>
        </authorList>
    </citation>
    <scope>NUCLEOTIDE SEQUENCE</scope>
    <source>
        <strain evidence="14">12Hb</strain>
    </source>
</reference>
<evidence type="ECO:0000256" key="4">
    <source>
        <dbReference type="ARBA" id="ARBA00022729"/>
    </source>
</evidence>
<keyword evidence="9 11" id="KW-0424">Laminin EGF-like domain</keyword>
<feature type="disulfide bond" evidence="11">
    <location>
        <begin position="413"/>
        <end position="425"/>
    </location>
</feature>
<dbReference type="PROSITE" id="PS50068">
    <property type="entry name" value="LDLRA_2"/>
    <property type="match status" value="1"/>
</dbReference>
<dbReference type="GO" id="GO:0048513">
    <property type="term" value="P:animal organ development"/>
    <property type="evidence" value="ECO:0007669"/>
    <property type="project" value="UniProtKB-ARBA"/>
</dbReference>
<dbReference type="FunFam" id="2.10.25.10:FF:000034">
    <property type="entry name" value="Laminin subunit alpha 3"/>
    <property type="match status" value="1"/>
</dbReference>
<dbReference type="Gene3D" id="4.10.400.10">
    <property type="entry name" value="Low-density Lipoprotein Receptor"/>
    <property type="match status" value="1"/>
</dbReference>
<dbReference type="OrthoDB" id="6605119at2759"/>
<dbReference type="PROSITE" id="PS01248">
    <property type="entry name" value="EGF_LAM_1"/>
    <property type="match status" value="2"/>
</dbReference>
<dbReference type="CDD" id="cd00112">
    <property type="entry name" value="LDLa"/>
    <property type="match status" value="1"/>
</dbReference>
<comment type="caution">
    <text evidence="11">Lacks conserved residue(s) required for the propagation of feature annotation.</text>
</comment>
<dbReference type="InterPro" id="IPR002049">
    <property type="entry name" value="LE_dom"/>
</dbReference>
<dbReference type="Proteomes" id="UP000466442">
    <property type="component" value="Linkage Group LG12"/>
</dbReference>
<evidence type="ECO:0000256" key="1">
    <source>
        <dbReference type="ARBA" id="ARBA00004302"/>
    </source>
</evidence>
<keyword evidence="7 11" id="KW-1015">Disulfide bond</keyword>
<evidence type="ECO:0000256" key="3">
    <source>
        <dbReference type="ARBA" id="ARBA00022530"/>
    </source>
</evidence>
<proteinExistence type="predicted"/>
<accession>A0A8S9X195</accession>